<accession>A0ABR3B4U2</accession>
<evidence type="ECO:0000313" key="3">
    <source>
        <dbReference type="Proteomes" id="UP001448207"/>
    </source>
</evidence>
<feature type="transmembrane region" description="Helical" evidence="1">
    <location>
        <begin position="55"/>
        <end position="76"/>
    </location>
</feature>
<comment type="caution">
    <text evidence="2">The sequence shown here is derived from an EMBL/GenBank/DDBJ whole genome shotgun (WGS) entry which is preliminary data.</text>
</comment>
<dbReference type="Proteomes" id="UP001448207">
    <property type="component" value="Unassembled WGS sequence"/>
</dbReference>
<keyword evidence="1" id="KW-0812">Transmembrane</keyword>
<reference evidence="2 3" key="1">
    <citation type="submission" date="2024-04" db="EMBL/GenBank/DDBJ databases">
        <title>Symmetric and asymmetric DNA N6-adenine methylation regulates different biological responses in Mucorales.</title>
        <authorList>
            <consortium name="Lawrence Berkeley National Laboratory"/>
            <person name="Lax C."/>
            <person name="Mondo S.J."/>
            <person name="Osorio-Concepcion M."/>
            <person name="Muszewska A."/>
            <person name="Corrochano-Luque M."/>
            <person name="Gutierrez G."/>
            <person name="Riley R."/>
            <person name="Lipzen A."/>
            <person name="Guo J."/>
            <person name="Hundley H."/>
            <person name="Amirebrahimi M."/>
            <person name="Ng V."/>
            <person name="Lorenzo-Gutierrez D."/>
            <person name="Binder U."/>
            <person name="Yang J."/>
            <person name="Song Y."/>
            <person name="Canovas D."/>
            <person name="Navarro E."/>
            <person name="Freitag M."/>
            <person name="Gabaldon T."/>
            <person name="Grigoriev I.V."/>
            <person name="Corrochano L.M."/>
            <person name="Nicolas F.E."/>
            <person name="Garre V."/>
        </authorList>
    </citation>
    <scope>NUCLEOTIDE SEQUENCE [LARGE SCALE GENOMIC DNA]</scope>
    <source>
        <strain evidence="2 3">L51</strain>
    </source>
</reference>
<evidence type="ECO:0000256" key="1">
    <source>
        <dbReference type="SAM" id="Phobius"/>
    </source>
</evidence>
<organism evidence="2 3">
    <name type="scientific">Phycomyces blakesleeanus</name>
    <dbReference type="NCBI Taxonomy" id="4837"/>
    <lineage>
        <taxon>Eukaryota</taxon>
        <taxon>Fungi</taxon>
        <taxon>Fungi incertae sedis</taxon>
        <taxon>Mucoromycota</taxon>
        <taxon>Mucoromycotina</taxon>
        <taxon>Mucoromycetes</taxon>
        <taxon>Mucorales</taxon>
        <taxon>Phycomycetaceae</taxon>
        <taxon>Phycomyces</taxon>
    </lineage>
</organism>
<keyword evidence="1" id="KW-0472">Membrane</keyword>
<gene>
    <name evidence="2" type="ORF">J3Q64DRAFT_1879372</name>
</gene>
<feature type="transmembrane region" description="Helical" evidence="1">
    <location>
        <begin position="88"/>
        <end position="108"/>
    </location>
</feature>
<protein>
    <submittedName>
        <fullName evidence="2">Uncharacterized protein</fullName>
    </submittedName>
</protein>
<evidence type="ECO:0000313" key="2">
    <source>
        <dbReference type="EMBL" id="KAL0090137.1"/>
    </source>
</evidence>
<keyword evidence="3" id="KW-1185">Reference proteome</keyword>
<keyword evidence="1" id="KW-1133">Transmembrane helix</keyword>
<proteinExistence type="predicted"/>
<sequence>MLICVLSESETNEIEQGNWERPLIGHPRLLERTSQMEHRLQFHLKQSKLGMNTNLNTGSPIIPATSITFICVFTTVDNGTEVANMSLYLKLLVINLTRYSLMSVYIFLLTKTKHASLKSFWHTIQSASIILLIEAIKYWAVS</sequence>
<dbReference type="EMBL" id="JBCLYO010000004">
    <property type="protein sequence ID" value="KAL0090137.1"/>
    <property type="molecule type" value="Genomic_DNA"/>
</dbReference>
<name>A0ABR3B4U2_PHYBL</name>